<dbReference type="InterPro" id="IPR011990">
    <property type="entry name" value="TPR-like_helical_dom_sf"/>
</dbReference>
<dbReference type="EMBL" id="FUYZ01000003">
    <property type="protein sequence ID" value="SKB81467.1"/>
    <property type="molecule type" value="Genomic_DNA"/>
</dbReference>
<keyword evidence="9" id="KW-1185">Reference proteome</keyword>
<comment type="subcellular location">
    <subcellularLocation>
        <location evidence="1">Cell outer membrane</location>
    </subcellularLocation>
</comment>
<dbReference type="Gene3D" id="2.20.20.130">
    <property type="match status" value="1"/>
</dbReference>
<dbReference type="Pfam" id="PF07980">
    <property type="entry name" value="SusD_RagB"/>
    <property type="match status" value="1"/>
</dbReference>
<dbReference type="PROSITE" id="PS51257">
    <property type="entry name" value="PROKAR_LIPOPROTEIN"/>
    <property type="match status" value="1"/>
</dbReference>
<dbReference type="SUPFAM" id="SSF48452">
    <property type="entry name" value="TPR-like"/>
    <property type="match status" value="1"/>
</dbReference>
<proteinExistence type="inferred from homology"/>
<dbReference type="InterPro" id="IPR033985">
    <property type="entry name" value="SusD-like_N"/>
</dbReference>
<evidence type="ECO:0000259" key="6">
    <source>
        <dbReference type="Pfam" id="PF07980"/>
    </source>
</evidence>
<dbReference type="CDD" id="cd08977">
    <property type="entry name" value="SusD"/>
    <property type="match status" value="1"/>
</dbReference>
<feature type="domain" description="RagB/SusD" evidence="6">
    <location>
        <begin position="339"/>
        <end position="482"/>
    </location>
</feature>
<dbReference type="STRING" id="619805.SAMN05660477_01274"/>
<evidence type="ECO:0000313" key="8">
    <source>
        <dbReference type="EMBL" id="SKB81467.1"/>
    </source>
</evidence>
<evidence type="ECO:0000313" key="9">
    <source>
        <dbReference type="Proteomes" id="UP000191112"/>
    </source>
</evidence>
<name>A0A1T5EBM6_9FLAO</name>
<dbReference type="Gene3D" id="1.25.40.900">
    <property type="match status" value="1"/>
</dbReference>
<evidence type="ECO:0000256" key="5">
    <source>
        <dbReference type="ARBA" id="ARBA00023237"/>
    </source>
</evidence>
<keyword evidence="5" id="KW-0998">Cell outer membrane</keyword>
<dbReference type="Gene3D" id="1.25.40.390">
    <property type="match status" value="1"/>
</dbReference>
<gene>
    <name evidence="8" type="ORF">SAMN05660477_01274</name>
</gene>
<accession>A0A1T5EBM6</accession>
<evidence type="ECO:0000259" key="7">
    <source>
        <dbReference type="Pfam" id="PF14322"/>
    </source>
</evidence>
<dbReference type="Pfam" id="PF14322">
    <property type="entry name" value="SusD-like_3"/>
    <property type="match status" value="1"/>
</dbReference>
<dbReference type="InterPro" id="IPR012944">
    <property type="entry name" value="SusD_RagB_dom"/>
</dbReference>
<evidence type="ECO:0000256" key="1">
    <source>
        <dbReference type="ARBA" id="ARBA00004442"/>
    </source>
</evidence>
<protein>
    <submittedName>
        <fullName evidence="8">SusD family protein</fullName>
    </submittedName>
</protein>
<dbReference type="GO" id="GO:0009279">
    <property type="term" value="C:cell outer membrane"/>
    <property type="evidence" value="ECO:0007669"/>
    <property type="project" value="UniProtKB-SubCell"/>
</dbReference>
<evidence type="ECO:0000256" key="3">
    <source>
        <dbReference type="ARBA" id="ARBA00022729"/>
    </source>
</evidence>
<reference evidence="8 9" key="1">
    <citation type="submission" date="2017-02" db="EMBL/GenBank/DDBJ databases">
        <authorList>
            <person name="Peterson S.W."/>
        </authorList>
    </citation>
    <scope>NUCLEOTIDE SEQUENCE [LARGE SCALE GENOMIC DNA]</scope>
    <source>
        <strain evidence="8 9">DSM 22323</strain>
    </source>
</reference>
<keyword evidence="3" id="KW-0732">Signal</keyword>
<dbReference type="AlphaFoldDB" id="A0A1T5EBM6"/>
<evidence type="ECO:0000256" key="2">
    <source>
        <dbReference type="ARBA" id="ARBA00006275"/>
    </source>
</evidence>
<dbReference type="Proteomes" id="UP000191112">
    <property type="component" value="Unassembled WGS sequence"/>
</dbReference>
<feature type="domain" description="SusD-like N-terminal" evidence="7">
    <location>
        <begin position="28"/>
        <end position="228"/>
    </location>
</feature>
<sequence>MKINKFIISASVAMFLAVSCSEDRLNEKPLDQFPIENAISDEQDMRQVLNGVYDEYSGVSGFGADILAFGDLISDNVFISSTNNDASYRNVGFLNWSADSGDFNMLSVLYSGITLANAVINNTSVEASDNVDNLKGEAMIARGLGYYYAVSFYSANPTSNLNQDLGVPLNLGGYNPDLKIPRASVSEVYDQIIKDLTNGISLMTNEMPKDKGYLSPTAARMLLSRVYLTRGKAGDYEKALQYSNEVINSAGSSSFDFVQKENYVDYFTNQDVAISENQPETVWEINMNAMPSENPGVNSALAVFYANNGGKRRFLFRDTFYKTFAASDIRSKLFQPAGAPSEGTNPKGVWTKKYIVKTSKGNFTQNVKVLRMSEAYLNKMEALVKLGRNPEALIVLNDFATSRGAVAYTTANLENVLTERRKEFFGEGQRYFDLKRNNLGFSNATNCYSIVCSVTPDSRLFVIPMPLREMNVNPNMKQYPGY</sequence>
<comment type="similarity">
    <text evidence="2">Belongs to the SusD family.</text>
</comment>
<evidence type="ECO:0000256" key="4">
    <source>
        <dbReference type="ARBA" id="ARBA00023136"/>
    </source>
</evidence>
<organism evidence="8 9">
    <name type="scientific">Soonwooa buanensis</name>
    <dbReference type="NCBI Taxonomy" id="619805"/>
    <lineage>
        <taxon>Bacteria</taxon>
        <taxon>Pseudomonadati</taxon>
        <taxon>Bacteroidota</taxon>
        <taxon>Flavobacteriia</taxon>
        <taxon>Flavobacteriales</taxon>
        <taxon>Weeksellaceae</taxon>
        <taxon>Chryseobacterium group</taxon>
        <taxon>Soonwooa</taxon>
    </lineage>
</organism>
<keyword evidence="4" id="KW-0472">Membrane</keyword>